<keyword evidence="17" id="KW-0732">Signal</keyword>
<evidence type="ECO:0000313" key="20">
    <source>
        <dbReference type="Ensembl" id="ENSSAUP00010026499.1"/>
    </source>
</evidence>
<evidence type="ECO:0000256" key="12">
    <source>
        <dbReference type="ARBA" id="ARBA00023239"/>
    </source>
</evidence>
<dbReference type="InterPro" id="IPR000719">
    <property type="entry name" value="Prot_kinase_dom"/>
</dbReference>
<keyword evidence="13 16" id="KW-0141">cGMP biosynthesis</keyword>
<dbReference type="PANTHER" id="PTHR11920">
    <property type="entry name" value="GUANYLYL CYCLASE"/>
    <property type="match status" value="1"/>
</dbReference>
<dbReference type="GO" id="GO:0005886">
    <property type="term" value="C:plasma membrane"/>
    <property type="evidence" value="ECO:0007669"/>
    <property type="project" value="UniProtKB-SubCell"/>
</dbReference>
<dbReference type="SUPFAM" id="SSF55073">
    <property type="entry name" value="Nucleotide cyclase"/>
    <property type="match status" value="1"/>
</dbReference>
<evidence type="ECO:0000256" key="11">
    <source>
        <dbReference type="ARBA" id="ARBA00023180"/>
    </source>
</evidence>
<evidence type="ECO:0000259" key="19">
    <source>
        <dbReference type="PROSITE" id="PS50125"/>
    </source>
</evidence>
<evidence type="ECO:0000259" key="18">
    <source>
        <dbReference type="PROSITE" id="PS50011"/>
    </source>
</evidence>
<keyword evidence="6" id="KW-0256">Endoplasmic reticulum</keyword>
<feature type="chain" id="PRO_5025363529" description="Guanylate cyclase" evidence="17">
    <location>
        <begin position="27"/>
        <end position="960"/>
    </location>
</feature>
<dbReference type="CDD" id="cd07302">
    <property type="entry name" value="CHD"/>
    <property type="match status" value="1"/>
</dbReference>
<keyword evidence="12 15" id="KW-0456">Lyase</keyword>
<dbReference type="Ensembl" id="ENSSAUT00010027975.1">
    <property type="protein sequence ID" value="ENSSAUP00010026499.1"/>
    <property type="gene ID" value="ENSSAUG00010009544.1"/>
</dbReference>
<evidence type="ECO:0000256" key="16">
    <source>
        <dbReference type="RuleBase" id="RU003431"/>
    </source>
</evidence>
<dbReference type="AlphaFoldDB" id="A0A671VJY5"/>
<dbReference type="Gene3D" id="3.40.50.2300">
    <property type="match status" value="1"/>
</dbReference>
<keyword evidence="11" id="KW-0325">Glycoprotein</keyword>
<dbReference type="SUPFAM" id="SSF53822">
    <property type="entry name" value="Periplasmic binding protein-like I"/>
    <property type="match status" value="1"/>
</dbReference>
<keyword evidence="7" id="KW-1133">Transmembrane helix</keyword>
<evidence type="ECO:0000256" key="8">
    <source>
        <dbReference type="ARBA" id="ARBA00023134"/>
    </source>
</evidence>
<evidence type="ECO:0000256" key="2">
    <source>
        <dbReference type="ARBA" id="ARBA00004251"/>
    </source>
</evidence>
<dbReference type="Proteomes" id="UP000472265">
    <property type="component" value="Chromosome 23"/>
</dbReference>
<dbReference type="GeneTree" id="ENSGT00940000155955"/>
<evidence type="ECO:0000256" key="15">
    <source>
        <dbReference type="RuleBase" id="RU000405"/>
    </source>
</evidence>
<evidence type="ECO:0000256" key="10">
    <source>
        <dbReference type="ARBA" id="ARBA00023170"/>
    </source>
</evidence>
<evidence type="ECO:0000256" key="5">
    <source>
        <dbReference type="ARBA" id="ARBA00022741"/>
    </source>
</evidence>
<dbReference type="PROSITE" id="PS50125">
    <property type="entry name" value="GUANYLATE_CYCLASE_2"/>
    <property type="match status" value="1"/>
</dbReference>
<dbReference type="GO" id="GO:0005789">
    <property type="term" value="C:endoplasmic reticulum membrane"/>
    <property type="evidence" value="ECO:0007669"/>
    <property type="project" value="UniProtKB-SubCell"/>
</dbReference>
<dbReference type="InterPro" id="IPR011009">
    <property type="entry name" value="Kinase-like_dom_sf"/>
</dbReference>
<dbReference type="InterPro" id="IPR029787">
    <property type="entry name" value="Nucleotide_cyclase"/>
</dbReference>
<dbReference type="Gene3D" id="1.10.510.10">
    <property type="entry name" value="Transferase(Phosphotransferase) domain 1"/>
    <property type="match status" value="1"/>
</dbReference>
<dbReference type="GO" id="GO:0001653">
    <property type="term" value="F:peptide receptor activity"/>
    <property type="evidence" value="ECO:0007669"/>
    <property type="project" value="TreeGrafter"/>
</dbReference>
<keyword evidence="8" id="KW-0342">GTP-binding</keyword>
<evidence type="ECO:0000256" key="14">
    <source>
        <dbReference type="ARBA" id="ARBA00036920"/>
    </source>
</evidence>
<dbReference type="InterPro" id="IPR001054">
    <property type="entry name" value="A/G_cyclase"/>
</dbReference>
<dbReference type="InterPro" id="IPR001245">
    <property type="entry name" value="Ser-Thr/Tyr_kinase_cat_dom"/>
</dbReference>
<dbReference type="InterPro" id="IPR018297">
    <property type="entry name" value="A/G_cyclase_CS"/>
</dbReference>
<dbReference type="SUPFAM" id="SSF56112">
    <property type="entry name" value="Protein kinase-like (PK-like)"/>
    <property type="match status" value="1"/>
</dbReference>
<organism evidence="20 21">
    <name type="scientific">Sparus aurata</name>
    <name type="common">Gilthead sea bream</name>
    <dbReference type="NCBI Taxonomy" id="8175"/>
    <lineage>
        <taxon>Eukaryota</taxon>
        <taxon>Metazoa</taxon>
        <taxon>Chordata</taxon>
        <taxon>Craniata</taxon>
        <taxon>Vertebrata</taxon>
        <taxon>Euteleostomi</taxon>
        <taxon>Actinopterygii</taxon>
        <taxon>Neopterygii</taxon>
        <taxon>Teleostei</taxon>
        <taxon>Neoteleostei</taxon>
        <taxon>Acanthomorphata</taxon>
        <taxon>Eupercaria</taxon>
        <taxon>Spariformes</taxon>
        <taxon>Sparidae</taxon>
        <taxon>Sparus</taxon>
    </lineage>
</organism>
<reference evidence="20" key="2">
    <citation type="submission" date="2025-08" db="UniProtKB">
        <authorList>
            <consortium name="Ensembl"/>
        </authorList>
    </citation>
    <scope>IDENTIFICATION</scope>
</reference>
<dbReference type="GO" id="GO:0005524">
    <property type="term" value="F:ATP binding"/>
    <property type="evidence" value="ECO:0007669"/>
    <property type="project" value="InterPro"/>
</dbReference>
<keyword evidence="21" id="KW-1185">Reference proteome</keyword>
<evidence type="ECO:0000256" key="6">
    <source>
        <dbReference type="ARBA" id="ARBA00022824"/>
    </source>
</evidence>
<dbReference type="PANTHER" id="PTHR11920:SF347">
    <property type="entry name" value="GUANYLYL CYCLASE C"/>
    <property type="match status" value="1"/>
</dbReference>
<dbReference type="GO" id="GO:0004383">
    <property type="term" value="F:guanylate cyclase activity"/>
    <property type="evidence" value="ECO:0007669"/>
    <property type="project" value="UniProtKB-EC"/>
</dbReference>
<feature type="domain" description="Guanylate cyclase" evidence="19">
    <location>
        <begin position="704"/>
        <end position="834"/>
    </location>
</feature>
<dbReference type="SMART" id="SM00044">
    <property type="entry name" value="CYCc"/>
    <property type="match status" value="1"/>
</dbReference>
<evidence type="ECO:0000256" key="9">
    <source>
        <dbReference type="ARBA" id="ARBA00023136"/>
    </source>
</evidence>
<dbReference type="FunFam" id="1.10.510.10:FF:000364">
    <property type="entry name" value="Guanylate cyclase"/>
    <property type="match status" value="1"/>
</dbReference>
<keyword evidence="9" id="KW-0472">Membrane</keyword>
<comment type="catalytic activity">
    <reaction evidence="14">
        <text>GTP = 3',5'-cyclic GMP + diphosphate</text>
        <dbReference type="Rhea" id="RHEA:13665"/>
        <dbReference type="ChEBI" id="CHEBI:33019"/>
        <dbReference type="ChEBI" id="CHEBI:37565"/>
        <dbReference type="ChEBI" id="CHEBI:57746"/>
        <dbReference type="EC" id="4.6.1.2"/>
    </reaction>
    <physiologicalReaction direction="left-to-right" evidence="14">
        <dbReference type="Rhea" id="RHEA:13666"/>
    </physiologicalReaction>
</comment>
<accession>A0A671VJY5</accession>
<dbReference type="PROSITE" id="PS00452">
    <property type="entry name" value="GUANYLATE_CYCLASE_1"/>
    <property type="match status" value="1"/>
</dbReference>
<evidence type="ECO:0000256" key="7">
    <source>
        <dbReference type="ARBA" id="ARBA00022989"/>
    </source>
</evidence>
<comment type="subcellular location">
    <subcellularLocation>
        <location evidence="2">Cell membrane</location>
        <topology evidence="2">Single-pass type I membrane protein</topology>
    </subcellularLocation>
    <subcellularLocation>
        <location evidence="1">Endoplasmic reticulum membrane</location>
        <topology evidence="1">Single-pass type I membrane protein</topology>
    </subcellularLocation>
</comment>
<protein>
    <recommendedName>
        <fullName evidence="16">Guanylate cyclase</fullName>
        <ecNumber evidence="16">4.6.1.2</ecNumber>
    </recommendedName>
</protein>
<evidence type="ECO:0000256" key="13">
    <source>
        <dbReference type="ARBA" id="ARBA00023293"/>
    </source>
</evidence>
<dbReference type="GO" id="GO:0035556">
    <property type="term" value="P:intracellular signal transduction"/>
    <property type="evidence" value="ECO:0007669"/>
    <property type="project" value="InterPro"/>
</dbReference>
<proteinExistence type="inferred from homology"/>
<sequence>MEIHQGQFIHSVFIVIRSVIIPFLSAFSCVRCIKQCHICNKYSALIFDINNSYLLFMTQDLNFTLTANYNGFNTTLYNRQGCGSSTCEGVAIFKKMMVKLDVSCWGLPYESDSLELYISDLLFHFIHEELLFKPAWEKTYVYKKPHINVSEDCFWYINGLEAASANFAKNGKREMLRTEKALTNALVDKKRHSNIFIICGSPDEIISIKNTVNKEKKVEIPEEIVFILIDVYNPDYYINTTSTEGMENVLVITLPQRNYTSGSNSTYNDTINDYVAGYHDGALLFGKVLRERMLARQRGSADVPLSDNPFGNASFYGMGGHYVLDEYGDRDVNFSIIYISKENKVRILSIQQLLSIVSLRLHLLYVSFNNVRQNRKERLLQKKWSHIDSHLIGPLDEKEVSLKVNSLIIRLFPDQGSLLRIDYYNLTKFYGTVKFEYAVFGVFELCQRGSLRHILSDKISYPDETFMDTEFKISVMYDIAKGMSYLHSSNIQVHGRLKSTNCVVDNRMVVKITDFGCHTILNPDLWTAPEHLREDGVSQKGDVYSYAIIAHEIIHRRSPFYTQFCSNPTEKLYRVQFPMGMGYFRPDLNFDGASAREVELYMLIKNCWDEDPERRPDFKRIELSLGKIFSNLHNQATETYMDNLIRRLQMYSRTLEHLVEERTSLYKAERDRADRLNFMLLPGPVVRSLKETGKVKPELFEEVTIYFSDIVGFTTLCHYSTPMEVVDMLNDIYKNFDNILDHHDVYKVETIGDAYMVASGLPKRNGDRHAVDIALMALDMLAFVGSFELLHLPGIPLWIRIGVHSGPCAAGVVGNKMPRYCLFGDTVNTASRMESTGLPLRIHVSQSTINILQRTDCQFEYEQRGETYLKGKGKEMTYWLTGIMGGKYNLPTPPTAENFQRLQQDLAEMIVSSLEKREDRRFKKTLSTKVLRRETDSSLQGDSSPEYFHLAVTDNPSTFL</sequence>
<dbReference type="GO" id="GO:0005525">
    <property type="term" value="F:GTP binding"/>
    <property type="evidence" value="ECO:0007669"/>
    <property type="project" value="UniProtKB-KW"/>
</dbReference>
<dbReference type="PROSITE" id="PS50011">
    <property type="entry name" value="PROTEIN_KINASE_DOM"/>
    <property type="match status" value="1"/>
</dbReference>
<keyword evidence="5" id="KW-0547">Nucleotide-binding</keyword>
<keyword evidence="3" id="KW-1003">Cell membrane</keyword>
<gene>
    <name evidence="20" type="primary">gucy2ca</name>
</gene>
<evidence type="ECO:0000256" key="3">
    <source>
        <dbReference type="ARBA" id="ARBA00022475"/>
    </source>
</evidence>
<dbReference type="Gene3D" id="3.30.70.1230">
    <property type="entry name" value="Nucleotide cyclase"/>
    <property type="match status" value="1"/>
</dbReference>
<dbReference type="InterPro" id="IPR050401">
    <property type="entry name" value="Cyclic_nucleotide_synthase"/>
</dbReference>
<reference evidence="20" key="3">
    <citation type="submission" date="2025-09" db="UniProtKB">
        <authorList>
            <consortium name="Ensembl"/>
        </authorList>
    </citation>
    <scope>IDENTIFICATION</scope>
</reference>
<dbReference type="InterPro" id="IPR028082">
    <property type="entry name" value="Peripla_BP_I"/>
</dbReference>
<keyword evidence="10" id="KW-0675">Receptor</keyword>
<dbReference type="GO" id="GO:0004016">
    <property type="term" value="F:adenylate cyclase activity"/>
    <property type="evidence" value="ECO:0007669"/>
    <property type="project" value="TreeGrafter"/>
</dbReference>
<name>A0A671VJY5_SPAAU</name>
<evidence type="ECO:0000256" key="17">
    <source>
        <dbReference type="SAM" id="SignalP"/>
    </source>
</evidence>
<evidence type="ECO:0000313" key="21">
    <source>
        <dbReference type="Proteomes" id="UP000472265"/>
    </source>
</evidence>
<dbReference type="EC" id="4.6.1.2" evidence="16"/>
<keyword evidence="4" id="KW-0812">Transmembrane</keyword>
<dbReference type="Pfam" id="PF07714">
    <property type="entry name" value="PK_Tyr_Ser-Thr"/>
    <property type="match status" value="1"/>
</dbReference>
<evidence type="ECO:0000256" key="4">
    <source>
        <dbReference type="ARBA" id="ARBA00022692"/>
    </source>
</evidence>
<feature type="domain" description="Protein kinase" evidence="18">
    <location>
        <begin position="357"/>
        <end position="629"/>
    </location>
</feature>
<dbReference type="FunFam" id="3.30.70.1230:FF:000015">
    <property type="entry name" value="Guanylate cyclase"/>
    <property type="match status" value="1"/>
</dbReference>
<reference evidence="20" key="1">
    <citation type="submission" date="2021-04" db="EMBL/GenBank/DDBJ databases">
        <authorList>
            <consortium name="Wellcome Sanger Institute Data Sharing"/>
        </authorList>
    </citation>
    <scope>NUCLEOTIDE SEQUENCE [LARGE SCALE GENOMIC DNA]</scope>
</reference>
<dbReference type="GO" id="GO:0004672">
    <property type="term" value="F:protein kinase activity"/>
    <property type="evidence" value="ECO:0007669"/>
    <property type="project" value="InterPro"/>
</dbReference>
<dbReference type="GO" id="GO:0007168">
    <property type="term" value="P:receptor guanylyl cyclase signaling pathway"/>
    <property type="evidence" value="ECO:0007669"/>
    <property type="project" value="TreeGrafter"/>
</dbReference>
<dbReference type="Pfam" id="PF00211">
    <property type="entry name" value="Guanylate_cyc"/>
    <property type="match status" value="1"/>
</dbReference>
<feature type="signal peptide" evidence="17">
    <location>
        <begin position="1"/>
        <end position="26"/>
    </location>
</feature>
<comment type="similarity">
    <text evidence="15">Belongs to the adenylyl cyclase class-4/guanylyl cyclase family.</text>
</comment>
<evidence type="ECO:0000256" key="1">
    <source>
        <dbReference type="ARBA" id="ARBA00004115"/>
    </source>
</evidence>